<comment type="caution">
    <text evidence="6">The sequence shown here is derived from an EMBL/GenBank/DDBJ whole genome shotgun (WGS) entry which is preliminary data.</text>
</comment>
<dbReference type="Pfam" id="PF00392">
    <property type="entry name" value="GntR"/>
    <property type="match status" value="1"/>
</dbReference>
<dbReference type="PRINTS" id="PR00035">
    <property type="entry name" value="HTHGNTR"/>
</dbReference>
<dbReference type="InterPro" id="IPR036390">
    <property type="entry name" value="WH_DNA-bd_sf"/>
</dbReference>
<evidence type="ECO:0000256" key="1">
    <source>
        <dbReference type="ARBA" id="ARBA00023015"/>
    </source>
</evidence>
<keyword evidence="2" id="KW-0238">DNA-binding</keyword>
<dbReference type="Proteomes" id="UP001347146">
    <property type="component" value="Unassembled WGS sequence"/>
</dbReference>
<feature type="domain" description="HTH gntR-type" evidence="5">
    <location>
        <begin position="25"/>
        <end position="97"/>
    </location>
</feature>
<name>A0ABU7MGK3_9ACTN</name>
<dbReference type="InterPro" id="IPR036388">
    <property type="entry name" value="WH-like_DNA-bd_sf"/>
</dbReference>
<gene>
    <name evidence="6" type="ORF">VZC37_15065</name>
</gene>
<keyword evidence="7" id="KW-1185">Reference proteome</keyword>
<protein>
    <submittedName>
        <fullName evidence="6">GntR family transcriptional regulator</fullName>
    </submittedName>
</protein>
<evidence type="ECO:0000256" key="2">
    <source>
        <dbReference type="ARBA" id="ARBA00023125"/>
    </source>
</evidence>
<proteinExistence type="predicted"/>
<dbReference type="Pfam" id="PF07702">
    <property type="entry name" value="UTRA"/>
    <property type="match status" value="1"/>
</dbReference>
<dbReference type="InterPro" id="IPR000524">
    <property type="entry name" value="Tscrpt_reg_HTH_GntR"/>
</dbReference>
<dbReference type="SMART" id="SM00345">
    <property type="entry name" value="HTH_GNTR"/>
    <property type="match status" value="1"/>
</dbReference>
<dbReference type="Gene3D" id="3.40.1410.10">
    <property type="entry name" value="Chorismate lyase-like"/>
    <property type="match status" value="1"/>
</dbReference>
<accession>A0ABU7MGK3</accession>
<sequence>MTSRPRIPPKDFPRAPARKYAGTREDAARWVRDVLRTQILDGAFGGLAAPRPMLPPENELAREWGVSRNAIREALDLLRAEGLITRVQGAGTFVTGAKLRQRIDRLEGLAESLAGHQLSVENRVLSARESTATPSVADKLQIQEGSPILFIERLRSVGNVPLSLDTTSLRPEAIDILDGANLAEEDVFRLLEDKLGVRLGQAENTVEAVAADKGTARHLDVRVGSPVLLLHRLSYLDDGTPFDLESVRYRGDRLSLVSVNPRVRPADDDPSVL</sequence>
<evidence type="ECO:0000256" key="3">
    <source>
        <dbReference type="ARBA" id="ARBA00023163"/>
    </source>
</evidence>
<dbReference type="EMBL" id="JAZDUF010000004">
    <property type="protein sequence ID" value="MEE3851661.1"/>
    <property type="molecule type" value="Genomic_DNA"/>
</dbReference>
<evidence type="ECO:0000313" key="7">
    <source>
        <dbReference type="Proteomes" id="UP001347146"/>
    </source>
</evidence>
<dbReference type="SUPFAM" id="SSF46785">
    <property type="entry name" value="Winged helix' DNA-binding domain"/>
    <property type="match status" value="1"/>
</dbReference>
<keyword evidence="3" id="KW-0804">Transcription</keyword>
<dbReference type="InterPro" id="IPR050679">
    <property type="entry name" value="Bact_HTH_transcr_reg"/>
</dbReference>
<reference evidence="6 7" key="1">
    <citation type="submission" date="2024-01" db="EMBL/GenBank/DDBJ databases">
        <title>Draft genome sequence of Gordonia sp. LSe1-13.</title>
        <authorList>
            <person name="Suphannarot A."/>
            <person name="Mingma R."/>
        </authorList>
    </citation>
    <scope>NUCLEOTIDE SEQUENCE [LARGE SCALE GENOMIC DNA]</scope>
    <source>
        <strain evidence="6 7">LSe1-13</strain>
    </source>
</reference>
<dbReference type="SMART" id="SM00866">
    <property type="entry name" value="UTRA"/>
    <property type="match status" value="1"/>
</dbReference>
<evidence type="ECO:0000259" key="5">
    <source>
        <dbReference type="PROSITE" id="PS50949"/>
    </source>
</evidence>
<dbReference type="InterPro" id="IPR011663">
    <property type="entry name" value="UTRA"/>
</dbReference>
<dbReference type="RefSeq" id="WP_330433379.1">
    <property type="nucleotide sequence ID" value="NZ_JAZDUF010000004.1"/>
</dbReference>
<dbReference type="PROSITE" id="PS50949">
    <property type="entry name" value="HTH_GNTR"/>
    <property type="match status" value="1"/>
</dbReference>
<feature type="region of interest" description="Disordered" evidence="4">
    <location>
        <begin position="1"/>
        <end position="20"/>
    </location>
</feature>
<dbReference type="Gene3D" id="1.10.10.10">
    <property type="entry name" value="Winged helix-like DNA-binding domain superfamily/Winged helix DNA-binding domain"/>
    <property type="match status" value="1"/>
</dbReference>
<dbReference type="InterPro" id="IPR028978">
    <property type="entry name" value="Chorismate_lyase_/UTRA_dom_sf"/>
</dbReference>
<evidence type="ECO:0000313" key="6">
    <source>
        <dbReference type="EMBL" id="MEE3851661.1"/>
    </source>
</evidence>
<organism evidence="6 7">
    <name type="scientific">Gordonia sesuvii</name>
    <dbReference type="NCBI Taxonomy" id="3116777"/>
    <lineage>
        <taxon>Bacteria</taxon>
        <taxon>Bacillati</taxon>
        <taxon>Actinomycetota</taxon>
        <taxon>Actinomycetes</taxon>
        <taxon>Mycobacteriales</taxon>
        <taxon>Gordoniaceae</taxon>
        <taxon>Gordonia</taxon>
    </lineage>
</organism>
<keyword evidence="1" id="KW-0805">Transcription regulation</keyword>
<dbReference type="SUPFAM" id="SSF64288">
    <property type="entry name" value="Chorismate lyase-like"/>
    <property type="match status" value="1"/>
</dbReference>
<evidence type="ECO:0000256" key="4">
    <source>
        <dbReference type="SAM" id="MobiDB-lite"/>
    </source>
</evidence>
<dbReference type="PANTHER" id="PTHR44846:SF17">
    <property type="entry name" value="GNTR-FAMILY TRANSCRIPTIONAL REGULATOR"/>
    <property type="match status" value="1"/>
</dbReference>
<dbReference type="CDD" id="cd07377">
    <property type="entry name" value="WHTH_GntR"/>
    <property type="match status" value="1"/>
</dbReference>
<dbReference type="PANTHER" id="PTHR44846">
    <property type="entry name" value="MANNOSYL-D-GLYCERATE TRANSPORT/METABOLISM SYSTEM REPRESSOR MNGR-RELATED"/>
    <property type="match status" value="1"/>
</dbReference>